<dbReference type="KEGG" id="hhg:XM38_052300"/>
<dbReference type="Proteomes" id="UP000191901">
    <property type="component" value="Chromosome"/>
</dbReference>
<dbReference type="STRING" id="1641165.XM38_17025"/>
<name>A0A1Z3HVF8_9CYAN</name>
<proteinExistence type="predicted"/>
<keyword evidence="4" id="KW-1185">Reference proteome</keyword>
<dbReference type="Pfam" id="PF10069">
    <property type="entry name" value="DICT"/>
    <property type="match status" value="1"/>
</dbReference>
<dbReference type="RefSeq" id="WP_088431428.1">
    <property type="nucleotide sequence ID" value="NZ_CP021983.2"/>
</dbReference>
<dbReference type="InterPro" id="IPR052020">
    <property type="entry name" value="Cyclic_di-GMP/3'3'-cGAMP_PDE"/>
</dbReference>
<dbReference type="InterPro" id="IPR019278">
    <property type="entry name" value="DICT_dom"/>
</dbReference>
<dbReference type="InterPro" id="IPR033415">
    <property type="entry name" value="CHASE6_C"/>
</dbReference>
<dbReference type="PANTHER" id="PTHR45228:SF1">
    <property type="entry name" value="CYCLIC DI-GMP PHOSPHODIESTERASE TM_0186"/>
    <property type="match status" value="1"/>
</dbReference>
<evidence type="ECO:0000259" key="2">
    <source>
        <dbReference type="Pfam" id="PF17150"/>
    </source>
</evidence>
<feature type="domain" description="C-terminal" evidence="2">
    <location>
        <begin position="148"/>
        <end position="228"/>
    </location>
</feature>
<dbReference type="OrthoDB" id="9804747at2"/>
<dbReference type="Gene3D" id="1.10.3210.10">
    <property type="entry name" value="Hypothetical protein af1432"/>
    <property type="match status" value="1"/>
</dbReference>
<dbReference type="PANTHER" id="PTHR45228">
    <property type="entry name" value="CYCLIC DI-GMP PHOSPHODIESTERASE TM_0186-RELATED"/>
    <property type="match status" value="1"/>
</dbReference>
<dbReference type="GO" id="GO:0016301">
    <property type="term" value="F:kinase activity"/>
    <property type="evidence" value="ECO:0007669"/>
    <property type="project" value="UniProtKB-KW"/>
</dbReference>
<feature type="domain" description="DICT" evidence="1">
    <location>
        <begin position="11"/>
        <end position="133"/>
    </location>
</feature>
<dbReference type="Pfam" id="PF17150">
    <property type="entry name" value="CHASE6_C"/>
    <property type="match status" value="1"/>
</dbReference>
<keyword evidence="3" id="KW-0418">Kinase</keyword>
<dbReference type="AlphaFoldDB" id="A0A1Z3HVF8"/>
<organism evidence="3 4">
    <name type="scientific">Halomicronema hongdechloris C2206</name>
    <dbReference type="NCBI Taxonomy" id="1641165"/>
    <lineage>
        <taxon>Bacteria</taxon>
        <taxon>Bacillati</taxon>
        <taxon>Cyanobacteriota</taxon>
        <taxon>Cyanophyceae</taxon>
        <taxon>Nodosilineales</taxon>
        <taxon>Nodosilineaceae</taxon>
        <taxon>Halomicronema</taxon>
    </lineage>
</organism>
<accession>A0A1Z3HVF8</accession>
<evidence type="ECO:0000313" key="3">
    <source>
        <dbReference type="EMBL" id="ASC74255.1"/>
    </source>
</evidence>
<gene>
    <name evidence="3" type="ORF">XM38_052300</name>
</gene>
<reference evidence="3 4" key="1">
    <citation type="journal article" date="2016" name="Biochim. Biophys. Acta">
        <title>Characterization of red-shifted phycobilisomes isolated from the chlorophyll f-containing cyanobacterium Halomicronema hongdechloris.</title>
        <authorList>
            <person name="Li Y."/>
            <person name="Lin Y."/>
            <person name="Garvey C.J."/>
            <person name="Birch D."/>
            <person name="Corkery R.W."/>
            <person name="Loughlin P.C."/>
            <person name="Scheer H."/>
            <person name="Willows R.D."/>
            <person name="Chen M."/>
        </authorList>
    </citation>
    <scope>NUCLEOTIDE SEQUENCE [LARGE SCALE GENOMIC DNA]</scope>
    <source>
        <strain evidence="3 4">C2206</strain>
    </source>
</reference>
<sequence length="473" mass="51802">MIEGSILKQLVDLHTNQQGQTPLNFGVYYKNTLVALCHALEDCVLATDTPPLMLTAFQRGRWYLQEADRYGQIAPKTKHIVIMAAADAGFRQHPTSQQDTVSLVELIPDDPVTHEWHLMILSPSYSAMVLCQELQPDEYGPQGPPENDLERKFYGLWTFDPALVKYAVELGIAHIGHYDAQLQDALKQHQQEILRVNPNLSPGDSAMGISTVVSQVVNYLHSNRQQLGKQTALALSDPLSQNLSSNELQAFLRMAQLVDLVDSENPLAAAEVTSLLEMMGQLVDLPAWQLQRLRLAGLLHRIAPLSSQIPSDGLSCPLDPGIQALRVMPRLRAVATIITHQYECWDGSGQPAGLARDAIPVESRMLGLVSEFQRQAIRLSASSEGLANGQLQPLPSSSVLTQALEHCQADKGRRWDPKLVEILSLMVQGLQQGLSLPSLPPKMTLGTGLLNPDIVDPGDFSIPKVSTPASVGD</sequence>
<keyword evidence="3" id="KW-0808">Transferase</keyword>
<evidence type="ECO:0000259" key="1">
    <source>
        <dbReference type="Pfam" id="PF10069"/>
    </source>
</evidence>
<protein>
    <submittedName>
        <fullName evidence="3">Histidine kinase</fullName>
    </submittedName>
</protein>
<dbReference type="Pfam" id="PF13487">
    <property type="entry name" value="HD_5"/>
    <property type="match status" value="1"/>
</dbReference>
<evidence type="ECO:0000313" key="4">
    <source>
        <dbReference type="Proteomes" id="UP000191901"/>
    </source>
</evidence>
<dbReference type="EMBL" id="CP021983">
    <property type="protein sequence ID" value="ASC74255.1"/>
    <property type="molecule type" value="Genomic_DNA"/>
</dbReference>